<evidence type="ECO:0000313" key="5">
    <source>
        <dbReference type="EMBL" id="RWR84161.1"/>
    </source>
</evidence>
<evidence type="ECO:0000256" key="2">
    <source>
        <dbReference type="ARBA" id="ARBA00008044"/>
    </source>
</evidence>
<feature type="compositionally biased region" description="Polar residues" evidence="4">
    <location>
        <begin position="299"/>
        <end position="310"/>
    </location>
</feature>
<dbReference type="PANTHER" id="PTHR13375:SF3">
    <property type="entry name" value="THO COMPLEX SUBUNIT 5 HOMOLOG"/>
    <property type="match status" value="1"/>
</dbReference>
<dbReference type="GO" id="GO:0003729">
    <property type="term" value="F:mRNA binding"/>
    <property type="evidence" value="ECO:0007669"/>
    <property type="project" value="TreeGrafter"/>
</dbReference>
<comment type="similarity">
    <text evidence="2">Belongs to the THOC5 family.</text>
</comment>
<dbReference type="PANTHER" id="PTHR13375">
    <property type="entry name" value="FMS INTERACTING PROTEIN"/>
    <property type="match status" value="1"/>
</dbReference>
<dbReference type="Proteomes" id="UP000283530">
    <property type="component" value="Unassembled WGS sequence"/>
</dbReference>
<accession>A0A3S3NB13</accession>
<dbReference type="GO" id="GO:0006406">
    <property type="term" value="P:mRNA export from nucleus"/>
    <property type="evidence" value="ECO:0007669"/>
    <property type="project" value="TreeGrafter"/>
</dbReference>
<comment type="subcellular location">
    <subcellularLocation>
        <location evidence="1">Nucleus</location>
    </subcellularLocation>
</comment>
<evidence type="ECO:0000256" key="1">
    <source>
        <dbReference type="ARBA" id="ARBA00004123"/>
    </source>
</evidence>
<dbReference type="STRING" id="337451.A0A3S3NB13"/>
<evidence type="ECO:0000313" key="6">
    <source>
        <dbReference type="Proteomes" id="UP000283530"/>
    </source>
</evidence>
<dbReference type="AlphaFoldDB" id="A0A3S3NB13"/>
<protein>
    <submittedName>
        <fullName evidence="5">THO complex</fullName>
    </submittedName>
</protein>
<name>A0A3S3NB13_9MAGN</name>
<evidence type="ECO:0000256" key="3">
    <source>
        <dbReference type="ARBA" id="ARBA00023242"/>
    </source>
</evidence>
<feature type="region of interest" description="Disordered" evidence="4">
    <location>
        <begin position="1"/>
        <end position="27"/>
    </location>
</feature>
<evidence type="ECO:0000256" key="4">
    <source>
        <dbReference type="SAM" id="MobiDB-lite"/>
    </source>
</evidence>
<keyword evidence="6" id="KW-1185">Reference proteome</keyword>
<feature type="region of interest" description="Disordered" evidence="4">
    <location>
        <begin position="299"/>
        <end position="343"/>
    </location>
</feature>
<dbReference type="GO" id="GO:0000445">
    <property type="term" value="C:THO complex part of transcription export complex"/>
    <property type="evidence" value="ECO:0007669"/>
    <property type="project" value="TreeGrafter"/>
</dbReference>
<comment type="caution">
    <text evidence="5">The sequence shown here is derived from an EMBL/GenBank/DDBJ whole genome shotgun (WGS) entry which is preliminary data.</text>
</comment>
<keyword evidence="3" id="KW-0539">Nucleus</keyword>
<reference evidence="5 6" key="1">
    <citation type="journal article" date="2019" name="Nat. Plants">
        <title>Stout camphor tree genome fills gaps in understanding of flowering plant genome evolution.</title>
        <authorList>
            <person name="Chaw S.M."/>
            <person name="Liu Y.C."/>
            <person name="Wu Y.W."/>
            <person name="Wang H.Y."/>
            <person name="Lin C.I."/>
            <person name="Wu C.S."/>
            <person name="Ke H.M."/>
            <person name="Chang L.Y."/>
            <person name="Hsu C.Y."/>
            <person name="Yang H.T."/>
            <person name="Sudianto E."/>
            <person name="Hsu M.H."/>
            <person name="Wu K.P."/>
            <person name="Wang L.N."/>
            <person name="Leebens-Mack J.H."/>
            <person name="Tsai I.J."/>
        </authorList>
    </citation>
    <scope>NUCLEOTIDE SEQUENCE [LARGE SCALE GENOMIC DNA]</scope>
    <source>
        <strain evidence="6">cv. Chaw 1501</strain>
        <tissue evidence="5">Young leaves</tissue>
    </source>
</reference>
<dbReference type="InterPro" id="IPR019163">
    <property type="entry name" value="THO_Thoc5"/>
</dbReference>
<feature type="compositionally biased region" description="Low complexity" evidence="4">
    <location>
        <begin position="12"/>
        <end position="27"/>
    </location>
</feature>
<dbReference type="Pfam" id="PF09766">
    <property type="entry name" value="FmiP_Thoc5"/>
    <property type="match status" value="1"/>
</dbReference>
<dbReference type="EMBL" id="QPKB01000005">
    <property type="protein sequence ID" value="RWR84161.1"/>
    <property type="molecule type" value="Genomic_DNA"/>
</dbReference>
<proteinExistence type="inferred from homology"/>
<gene>
    <name evidence="5" type="ORF">CKAN_01295100</name>
</gene>
<dbReference type="OrthoDB" id="20582at2759"/>
<sequence length="841" mass="95062">MIDQSRSKKLQSFPSKRGSAPSSSCKSSMDSYKILEESRTSMEELVAKMLFIKREGKPKSELRELITQMSLLFVHLRQVNRAILLEEDRVKAETEKAKAPVDFTTLQLHNLMYEKNHYMKAIKACRDFKSKYPDIELVPEEEFFSSATEEIKGNTLSKDRSHDLMLKRLHFELYQIILFQMFMVLSLSQRKELCKLHEKLEQRKRSLLETIANRKKFLSSLPSHLKSLKKASLPVQQQLGILQTKKLKQHHSAELLPPPLYVVYSQFLAQKEAFGENIDLEILGSMKDAQAFAYQQANKDTATDVGTNGENRLEDDGPDEDDDGQRRRKRPKKIPVKENPDQAGVYQSHPLRIILHIYDDEASSAKPVKLITLRFEYLVKLNVVCVGIEGSHEGPENNILCNLFPDDTGIDLPHETAKLFAGDAVAFDERKTSRPYKWAQHLAGIDFLPEVSPLLTGGVPQTNETAKGASVLSGLSLYRQQNRVRTVVRRIRSRKKSQLALVEQLDSLAKRKLPPLLYKNVPWALHTPSCTLQSWSSIGPTPNEASSSSAIAAEQVPNSLEPNNDVRSGALRENVESIQEDGELPVVVHAPTVTNYFQSPPKGSDLEHSRRLALISKSMVPSKMGRSPSSKKIEDNSELILDSESDLDEPACTDQETDYATRYNGKAGKLWGDHAVREFRLVLNRRMDGSVKIMNLEAKIKISMEYPLRPPLFNLSLFITPGENSSDVRGGDSTSSGMDGFEWYNELRAMEAEVNLHILKMLPQDYENNTLAQQVHCLAMLFDFQIDQASMSSEGRKSTSVIDVGLCRPVDGTILVRSFRGRDRRKMISWKEIECTPGYPC</sequence>
<organism evidence="5 6">
    <name type="scientific">Cinnamomum micranthum f. kanehirae</name>
    <dbReference type="NCBI Taxonomy" id="337451"/>
    <lineage>
        <taxon>Eukaryota</taxon>
        <taxon>Viridiplantae</taxon>
        <taxon>Streptophyta</taxon>
        <taxon>Embryophyta</taxon>
        <taxon>Tracheophyta</taxon>
        <taxon>Spermatophyta</taxon>
        <taxon>Magnoliopsida</taxon>
        <taxon>Magnoliidae</taxon>
        <taxon>Laurales</taxon>
        <taxon>Lauraceae</taxon>
        <taxon>Cinnamomum</taxon>
    </lineage>
</organism>